<protein>
    <submittedName>
        <fullName evidence="1">Uncharacterized protein</fullName>
    </submittedName>
</protein>
<gene>
    <name evidence="1" type="ORF">HSR122_0314</name>
</gene>
<reference evidence="1 2" key="1">
    <citation type="submission" date="2020-11" db="EMBL/GenBank/DDBJ databases">
        <title>Carbohydrate-dependent, anaerobic sulfur respiration: A novel catabolism in halophilic archaea.</title>
        <authorList>
            <person name="Sorokin D.Y."/>
            <person name="Messina E."/>
            <person name="Smedile F."/>
            <person name="La Cono V."/>
            <person name="Hallsworth J.E."/>
            <person name="Yakimov M.M."/>
        </authorList>
    </citation>
    <scope>NUCLEOTIDE SEQUENCE [LARGE SCALE GENOMIC DNA]</scope>
    <source>
        <strain evidence="1 2">HSR12-2</strain>
    </source>
</reference>
<keyword evidence="2" id="KW-1185">Reference proteome</keyword>
<dbReference type="Proteomes" id="UP000662973">
    <property type="component" value="Chromosome"/>
</dbReference>
<accession>A0A897N8Y4</accession>
<dbReference type="AlphaFoldDB" id="A0A897N8Y4"/>
<evidence type="ECO:0000313" key="1">
    <source>
        <dbReference type="EMBL" id="QSG07725.1"/>
    </source>
</evidence>
<proteinExistence type="predicted"/>
<organism evidence="1 2">
    <name type="scientific">Halapricum desulfuricans</name>
    <dbReference type="NCBI Taxonomy" id="2841257"/>
    <lineage>
        <taxon>Archaea</taxon>
        <taxon>Methanobacteriati</taxon>
        <taxon>Methanobacteriota</taxon>
        <taxon>Stenosarchaea group</taxon>
        <taxon>Halobacteria</taxon>
        <taxon>Halobacteriales</taxon>
        <taxon>Haloarculaceae</taxon>
        <taxon>Halapricum</taxon>
    </lineage>
</organism>
<name>A0A897N8Y4_9EURY</name>
<dbReference type="EMBL" id="CP064788">
    <property type="protein sequence ID" value="QSG07725.1"/>
    <property type="molecule type" value="Genomic_DNA"/>
</dbReference>
<sequence>MSYDSQNRRNQQVIISYWRLHGFYRRRVTRLPIEAAAVRQLA</sequence>
<evidence type="ECO:0000313" key="2">
    <source>
        <dbReference type="Proteomes" id="UP000662973"/>
    </source>
</evidence>
<dbReference type="KEGG" id="hds:HSR122_0314"/>